<keyword evidence="3 5" id="KW-1133">Transmembrane helix</keyword>
<gene>
    <name evidence="7" type="ORF">HORIV_53470</name>
</gene>
<dbReference type="Pfam" id="PF00892">
    <property type="entry name" value="EamA"/>
    <property type="match status" value="1"/>
</dbReference>
<dbReference type="InterPro" id="IPR000620">
    <property type="entry name" value="EamA_dom"/>
</dbReference>
<evidence type="ECO:0000256" key="1">
    <source>
        <dbReference type="ARBA" id="ARBA00004141"/>
    </source>
</evidence>
<keyword evidence="2 5" id="KW-0812">Transmembrane</keyword>
<comment type="subcellular location">
    <subcellularLocation>
        <location evidence="1">Membrane</location>
        <topology evidence="1">Multi-pass membrane protein</topology>
    </subcellularLocation>
</comment>
<reference evidence="8" key="1">
    <citation type="journal article" date="2019" name="Microbiol. Resour. Announc.">
        <title>Complete Genome Sequence of Halomonas olivaria, a Moderately Halophilic Bacterium Isolated from Olive Processing Effluents, Obtained by Nanopore Sequencing.</title>
        <authorList>
            <person name="Nagata S."/>
            <person name="Ii K.M."/>
            <person name="Tsukimi T."/>
            <person name="Miura M.C."/>
            <person name="Galipon J."/>
            <person name="Arakawa K."/>
        </authorList>
    </citation>
    <scope>NUCLEOTIDE SEQUENCE [LARGE SCALE GENOMIC DNA]</scope>
    <source>
        <strain evidence="8">TYRC17</strain>
    </source>
</reference>
<dbReference type="PANTHER" id="PTHR32322:SF9">
    <property type="entry name" value="AMINO-ACID METABOLITE EFFLUX PUMP-RELATED"/>
    <property type="match status" value="1"/>
</dbReference>
<dbReference type="InterPro" id="IPR050638">
    <property type="entry name" value="AA-Vitamin_Transporters"/>
</dbReference>
<protein>
    <recommendedName>
        <fullName evidence="6">EamA domain-containing protein</fullName>
    </recommendedName>
</protein>
<evidence type="ECO:0000256" key="3">
    <source>
        <dbReference type="ARBA" id="ARBA00022989"/>
    </source>
</evidence>
<keyword evidence="8" id="KW-1185">Reference proteome</keyword>
<keyword evidence="4 5" id="KW-0472">Membrane</keyword>
<organism evidence="7 8">
    <name type="scientific">Vreelandella olivaria</name>
    <dbReference type="NCBI Taxonomy" id="390919"/>
    <lineage>
        <taxon>Bacteria</taxon>
        <taxon>Pseudomonadati</taxon>
        <taxon>Pseudomonadota</taxon>
        <taxon>Gammaproteobacteria</taxon>
        <taxon>Oceanospirillales</taxon>
        <taxon>Halomonadaceae</taxon>
        <taxon>Vreelandella</taxon>
    </lineage>
</organism>
<accession>A0ABM7GQE1</accession>
<proteinExistence type="predicted"/>
<evidence type="ECO:0000313" key="8">
    <source>
        <dbReference type="Proteomes" id="UP000289555"/>
    </source>
</evidence>
<sequence length="60" mass="6376">MIYTAVMSSIVAYGIWYALLRRHPVNRVVPMTLLVPVLAVGLGALLMGDSLGVHKLAGAV</sequence>
<dbReference type="InterPro" id="IPR037185">
    <property type="entry name" value="EmrE-like"/>
</dbReference>
<evidence type="ECO:0000256" key="2">
    <source>
        <dbReference type="ARBA" id="ARBA00022692"/>
    </source>
</evidence>
<evidence type="ECO:0000256" key="4">
    <source>
        <dbReference type="ARBA" id="ARBA00023136"/>
    </source>
</evidence>
<dbReference type="EMBL" id="AP019416">
    <property type="protein sequence ID" value="BBI52926.1"/>
    <property type="molecule type" value="Genomic_DNA"/>
</dbReference>
<feature type="transmembrane region" description="Helical" evidence="5">
    <location>
        <begin position="28"/>
        <end position="47"/>
    </location>
</feature>
<evidence type="ECO:0000256" key="5">
    <source>
        <dbReference type="SAM" id="Phobius"/>
    </source>
</evidence>
<feature type="domain" description="EamA" evidence="6">
    <location>
        <begin position="2"/>
        <end position="60"/>
    </location>
</feature>
<dbReference type="Proteomes" id="UP000289555">
    <property type="component" value="Chromosome"/>
</dbReference>
<dbReference type="PANTHER" id="PTHR32322">
    <property type="entry name" value="INNER MEMBRANE TRANSPORTER"/>
    <property type="match status" value="1"/>
</dbReference>
<evidence type="ECO:0000259" key="6">
    <source>
        <dbReference type="Pfam" id="PF00892"/>
    </source>
</evidence>
<dbReference type="SUPFAM" id="SSF103481">
    <property type="entry name" value="Multidrug resistance efflux transporter EmrE"/>
    <property type="match status" value="1"/>
</dbReference>
<name>A0ABM7GQE1_9GAMM</name>
<evidence type="ECO:0000313" key="7">
    <source>
        <dbReference type="EMBL" id="BBI52926.1"/>
    </source>
</evidence>